<dbReference type="Gene3D" id="1.10.10.1320">
    <property type="entry name" value="Anti-sigma factor, zinc-finger domain"/>
    <property type="match status" value="1"/>
</dbReference>
<dbReference type="EMBL" id="CP029190">
    <property type="protein sequence ID" value="QES49156.1"/>
    <property type="molecule type" value="Genomic_DNA"/>
</dbReference>
<dbReference type="Proteomes" id="UP000325211">
    <property type="component" value="Chromosome"/>
</dbReference>
<evidence type="ECO:0000313" key="5">
    <source>
        <dbReference type="EMBL" id="QES49156.1"/>
    </source>
</evidence>
<keyword evidence="2" id="KW-0804">Transcription</keyword>
<evidence type="ECO:0000256" key="3">
    <source>
        <dbReference type="SAM" id="MobiDB-lite"/>
    </source>
</evidence>
<dbReference type="AlphaFoldDB" id="A0A5P2D272"/>
<evidence type="ECO:0000256" key="2">
    <source>
        <dbReference type="ARBA" id="ARBA00023163"/>
    </source>
</evidence>
<gene>
    <name evidence="5" type="ORF">DEJ50_16415</name>
</gene>
<evidence type="ECO:0000313" key="6">
    <source>
        <dbReference type="Proteomes" id="UP000325211"/>
    </source>
</evidence>
<dbReference type="InterPro" id="IPR041916">
    <property type="entry name" value="Anti_sigma_zinc_sf"/>
</dbReference>
<dbReference type="RefSeq" id="WP_150208740.1">
    <property type="nucleotide sequence ID" value="NZ_CP029190.1"/>
</dbReference>
<name>A0A5P2D272_STRVZ</name>
<keyword evidence="4" id="KW-1133">Transmembrane helix</keyword>
<feature type="region of interest" description="Disordered" evidence="3">
    <location>
        <begin position="89"/>
        <end position="134"/>
    </location>
</feature>
<proteinExistence type="predicted"/>
<dbReference type="OrthoDB" id="4350643at2"/>
<keyword evidence="1" id="KW-0805">Transcription regulation</keyword>
<evidence type="ECO:0000256" key="1">
    <source>
        <dbReference type="ARBA" id="ARBA00023015"/>
    </source>
</evidence>
<sequence length="312" mass="31823">MSPTTGAPGTIRHPDVSEISDLAEGLLSPTRSAQVRRHLDDCALCADVRASLEEIRGLLGTLPGPARMPADIAGRIDAALAAEALLDRTAPPATRPQPEPGPPAPRRVSRETSTSPTAPAGRPGGATGPGRSRARRRMAALGALAAAAACVFGIYLTGGFPSGETSHDAATKQAPSAAADQSQQAAGSFTAEGLQNSVRLLLTGEAAGKTRAENGEKTPYGLDGTSPEPGLVAPEGRSAQAVPQCVQAATGRTEAPLASERGTFQGTEVYLLVLPHPGDPARVDAVVVDTACENNPATATGKPLLTETYPRP</sequence>
<protein>
    <recommendedName>
        <fullName evidence="7">Zinc-finger domain-containing protein</fullName>
    </recommendedName>
</protein>
<keyword evidence="4" id="KW-0812">Transmembrane</keyword>
<feature type="region of interest" description="Disordered" evidence="3">
    <location>
        <begin position="164"/>
        <end position="189"/>
    </location>
</feature>
<feature type="compositionally biased region" description="Pro residues" evidence="3">
    <location>
        <begin position="93"/>
        <end position="105"/>
    </location>
</feature>
<feature type="compositionally biased region" description="Low complexity" evidence="3">
    <location>
        <begin position="173"/>
        <end position="186"/>
    </location>
</feature>
<reference evidence="5 6" key="1">
    <citation type="submission" date="2018-05" db="EMBL/GenBank/DDBJ databases">
        <title>Streptomyces venezuelae.</title>
        <authorList>
            <person name="Kim W."/>
            <person name="Lee N."/>
            <person name="Cho B.-K."/>
        </authorList>
    </citation>
    <scope>NUCLEOTIDE SEQUENCE [LARGE SCALE GENOMIC DNA]</scope>
    <source>
        <strain evidence="5 6">ATCC 21782</strain>
    </source>
</reference>
<feature type="transmembrane region" description="Helical" evidence="4">
    <location>
        <begin position="138"/>
        <end position="156"/>
    </location>
</feature>
<feature type="region of interest" description="Disordered" evidence="3">
    <location>
        <begin position="207"/>
        <end position="226"/>
    </location>
</feature>
<evidence type="ECO:0008006" key="7">
    <source>
        <dbReference type="Google" id="ProtNLM"/>
    </source>
</evidence>
<evidence type="ECO:0000256" key="4">
    <source>
        <dbReference type="SAM" id="Phobius"/>
    </source>
</evidence>
<organism evidence="5 6">
    <name type="scientific">Streptomyces venezuelae</name>
    <dbReference type="NCBI Taxonomy" id="54571"/>
    <lineage>
        <taxon>Bacteria</taxon>
        <taxon>Bacillati</taxon>
        <taxon>Actinomycetota</taxon>
        <taxon>Actinomycetes</taxon>
        <taxon>Kitasatosporales</taxon>
        <taxon>Streptomycetaceae</taxon>
        <taxon>Streptomyces</taxon>
    </lineage>
</organism>
<keyword evidence="4" id="KW-0472">Membrane</keyword>
<accession>A0A5P2D272</accession>